<sequence length="212" mass="23368">MATLDFASFLALQNSTRRVPASHPLPPPSPDPPKLAPPSPLPARTGRELTFDAFLDAQHRRKPVEVAPAVVDLIKGNFGGVCAICLDEVMTVNPCPTCVTVALCVACMVKQIEDAIGKASDFSDPSVSCFNCRSSMDVRGGYQVTNLQYHLWARLAGVNPTTRHFQELTAPLEKARHDLVEKTLGRPRYKGRNYVSMLHMDDYIQDDDDFTP</sequence>
<evidence type="ECO:0000313" key="3">
    <source>
        <dbReference type="Proteomes" id="UP000815677"/>
    </source>
</evidence>
<organism evidence="2 3">
    <name type="scientific">Mycena chlorophos</name>
    <name type="common">Agaric fungus</name>
    <name type="synonym">Agaricus chlorophos</name>
    <dbReference type="NCBI Taxonomy" id="658473"/>
    <lineage>
        <taxon>Eukaryota</taxon>
        <taxon>Fungi</taxon>
        <taxon>Dikarya</taxon>
        <taxon>Basidiomycota</taxon>
        <taxon>Agaricomycotina</taxon>
        <taxon>Agaricomycetes</taxon>
        <taxon>Agaricomycetidae</taxon>
        <taxon>Agaricales</taxon>
        <taxon>Marasmiineae</taxon>
        <taxon>Mycenaceae</taxon>
        <taxon>Mycena</taxon>
    </lineage>
</organism>
<keyword evidence="3" id="KW-1185">Reference proteome</keyword>
<protein>
    <recommendedName>
        <fullName evidence="4">RING-type domain-containing protein</fullName>
    </recommendedName>
</protein>
<name>A0ABQ0LUC8_MYCCL</name>
<evidence type="ECO:0000313" key="2">
    <source>
        <dbReference type="EMBL" id="GAT54675.1"/>
    </source>
</evidence>
<dbReference type="Proteomes" id="UP000815677">
    <property type="component" value="Unassembled WGS sequence"/>
</dbReference>
<evidence type="ECO:0008006" key="4">
    <source>
        <dbReference type="Google" id="ProtNLM"/>
    </source>
</evidence>
<dbReference type="EMBL" id="DF848742">
    <property type="protein sequence ID" value="GAT54675.1"/>
    <property type="molecule type" value="Genomic_DNA"/>
</dbReference>
<proteinExistence type="predicted"/>
<gene>
    <name evidence="2" type="ORF">MCHLO_11511</name>
</gene>
<feature type="compositionally biased region" description="Pro residues" evidence="1">
    <location>
        <begin position="23"/>
        <end position="41"/>
    </location>
</feature>
<reference evidence="2" key="1">
    <citation type="submission" date="2014-09" db="EMBL/GenBank/DDBJ databases">
        <title>Genome sequence of the luminous mushroom Mycena chlorophos for searching fungal bioluminescence genes.</title>
        <authorList>
            <person name="Tanaka Y."/>
            <person name="Kasuga D."/>
            <person name="Oba Y."/>
            <person name="Hase S."/>
            <person name="Sato K."/>
            <person name="Oba Y."/>
            <person name="Sakakibara Y."/>
        </authorList>
    </citation>
    <scope>NUCLEOTIDE SEQUENCE</scope>
</reference>
<feature type="region of interest" description="Disordered" evidence="1">
    <location>
        <begin position="18"/>
        <end position="42"/>
    </location>
</feature>
<evidence type="ECO:0000256" key="1">
    <source>
        <dbReference type="SAM" id="MobiDB-lite"/>
    </source>
</evidence>
<accession>A0ABQ0LUC8</accession>